<feature type="domain" description="C2H2-type" evidence="8">
    <location>
        <begin position="169"/>
        <end position="196"/>
    </location>
</feature>
<dbReference type="PROSITE" id="PS50157">
    <property type="entry name" value="ZINC_FINGER_C2H2_2"/>
    <property type="match status" value="5"/>
</dbReference>
<dbReference type="Pfam" id="PF07776">
    <property type="entry name" value="zf-AD"/>
    <property type="match status" value="1"/>
</dbReference>
<dbReference type="PANTHER" id="PTHR24409">
    <property type="entry name" value="ZINC FINGER PROTEIN 142"/>
    <property type="match status" value="1"/>
</dbReference>
<dbReference type="FunFam" id="3.30.160.60:FF:000688">
    <property type="entry name" value="zinc finger protein 197 isoform X1"/>
    <property type="match status" value="1"/>
</dbReference>
<dbReference type="InterPro" id="IPR012934">
    <property type="entry name" value="Znf_AD"/>
</dbReference>
<evidence type="ECO:0000313" key="10">
    <source>
        <dbReference type="EMBL" id="CAG4972090.1"/>
    </source>
</evidence>
<organism evidence="10 11">
    <name type="scientific">Parnassius apollo</name>
    <name type="common">Apollo butterfly</name>
    <name type="synonym">Papilio apollo</name>
    <dbReference type="NCBI Taxonomy" id="110799"/>
    <lineage>
        <taxon>Eukaryota</taxon>
        <taxon>Metazoa</taxon>
        <taxon>Ecdysozoa</taxon>
        <taxon>Arthropoda</taxon>
        <taxon>Hexapoda</taxon>
        <taxon>Insecta</taxon>
        <taxon>Pterygota</taxon>
        <taxon>Neoptera</taxon>
        <taxon>Endopterygota</taxon>
        <taxon>Lepidoptera</taxon>
        <taxon>Glossata</taxon>
        <taxon>Ditrysia</taxon>
        <taxon>Papilionoidea</taxon>
        <taxon>Papilionidae</taxon>
        <taxon>Parnassiinae</taxon>
        <taxon>Parnassini</taxon>
        <taxon>Parnassius</taxon>
        <taxon>Parnassius</taxon>
    </lineage>
</organism>
<dbReference type="SMART" id="SM00868">
    <property type="entry name" value="zf-AD"/>
    <property type="match status" value="1"/>
</dbReference>
<keyword evidence="1 6" id="KW-0479">Metal-binding</keyword>
<feature type="region of interest" description="Disordered" evidence="7">
    <location>
        <begin position="114"/>
        <end position="141"/>
    </location>
</feature>
<dbReference type="GO" id="GO:0030674">
    <property type="term" value="F:protein-macromolecule adaptor activity"/>
    <property type="evidence" value="ECO:0007669"/>
    <property type="project" value="UniProtKB-ARBA"/>
</dbReference>
<evidence type="ECO:0000256" key="5">
    <source>
        <dbReference type="PROSITE-ProRule" id="PRU00042"/>
    </source>
</evidence>
<comment type="caution">
    <text evidence="10">The sequence shown here is derived from an EMBL/GenBank/DDBJ whole genome shotgun (WGS) entry which is preliminary data.</text>
</comment>
<dbReference type="InterPro" id="IPR013087">
    <property type="entry name" value="Znf_C2H2_type"/>
</dbReference>
<feature type="domain" description="ZAD" evidence="9">
    <location>
        <begin position="3"/>
        <end position="76"/>
    </location>
</feature>
<dbReference type="SMART" id="SM00355">
    <property type="entry name" value="ZnF_C2H2"/>
    <property type="match status" value="6"/>
</dbReference>
<name>A0A8S3WP28_PARAO</name>
<gene>
    <name evidence="10" type="ORF">PAPOLLO_LOCUS8550</name>
</gene>
<feature type="binding site" evidence="6">
    <location>
        <position position="8"/>
    </location>
    <ligand>
        <name>Zn(2+)</name>
        <dbReference type="ChEBI" id="CHEBI:29105"/>
    </ligand>
</feature>
<evidence type="ECO:0000256" key="6">
    <source>
        <dbReference type="PROSITE-ProRule" id="PRU01263"/>
    </source>
</evidence>
<keyword evidence="2" id="KW-0677">Repeat</keyword>
<sequence length="398" mass="45751">MDKICRICLKEGLLSSVFTKNYNVSLCDMIEYCSNVKVYENDGLPEQMCSNCIYKLGIAYHFKQSCESSDIRLRQHLGLRTTNKTNEVAVMTDPVVPTHTTIIKKCKCKLGNQKKSSTNYKRKSDSEKLKRGPKPKPKQEHSCYQCSKQFRCQAQLEMHIRTHTGDKPFVCMYCPRRFTQKHNLTIHLRIHTGEKPFQCEVCSKRFSAQSNLHAHLKIHTGQKDHVCSLCNKSFITSSELTRHMNKHRGVKNFKCDLCHAAYIHSRDLKLHKLKKHQVVPQNSKTQNEGYNNNSHIDIISLDEAKEIQIMPVKDVSHHFAPHIADEKNQQSDALPDHTYSLYEHKGLKEMFHPIPTKSTNDAHNCTVCGEGFMFVTALVQHCLLHHNGYAPMQAKSYA</sequence>
<feature type="domain" description="C2H2-type" evidence="8">
    <location>
        <begin position="141"/>
        <end position="168"/>
    </location>
</feature>
<dbReference type="GO" id="GO:0008270">
    <property type="term" value="F:zinc ion binding"/>
    <property type="evidence" value="ECO:0007669"/>
    <property type="project" value="UniProtKB-UniRule"/>
</dbReference>
<evidence type="ECO:0000259" key="9">
    <source>
        <dbReference type="PROSITE" id="PS51915"/>
    </source>
</evidence>
<feature type="domain" description="C2H2-type" evidence="8">
    <location>
        <begin position="363"/>
        <end position="391"/>
    </location>
</feature>
<dbReference type="PANTHER" id="PTHR24409:SF295">
    <property type="entry name" value="AZ2-RELATED"/>
    <property type="match status" value="1"/>
</dbReference>
<keyword evidence="11" id="KW-1185">Reference proteome</keyword>
<evidence type="ECO:0000256" key="2">
    <source>
        <dbReference type="ARBA" id="ARBA00022737"/>
    </source>
</evidence>
<dbReference type="PROSITE" id="PS00028">
    <property type="entry name" value="ZINC_FINGER_C2H2_1"/>
    <property type="match status" value="6"/>
</dbReference>
<dbReference type="Proteomes" id="UP000691718">
    <property type="component" value="Unassembled WGS sequence"/>
</dbReference>
<feature type="binding site" evidence="6">
    <location>
        <position position="49"/>
    </location>
    <ligand>
        <name>Zn(2+)</name>
        <dbReference type="ChEBI" id="CHEBI:29105"/>
    </ligand>
</feature>
<dbReference type="Pfam" id="PF00096">
    <property type="entry name" value="zf-C2H2"/>
    <property type="match status" value="3"/>
</dbReference>
<dbReference type="GO" id="GO:0005634">
    <property type="term" value="C:nucleus"/>
    <property type="evidence" value="ECO:0007669"/>
    <property type="project" value="InterPro"/>
</dbReference>
<evidence type="ECO:0000313" key="11">
    <source>
        <dbReference type="Proteomes" id="UP000691718"/>
    </source>
</evidence>
<dbReference type="FunFam" id="3.30.160.60:FF:002343">
    <property type="entry name" value="Zinc finger protein 33A"/>
    <property type="match status" value="1"/>
</dbReference>
<reference evidence="10" key="1">
    <citation type="submission" date="2021-04" db="EMBL/GenBank/DDBJ databases">
        <authorList>
            <person name="Tunstrom K."/>
        </authorList>
    </citation>
    <scope>NUCLEOTIDE SEQUENCE</scope>
</reference>
<protein>
    <submittedName>
        <fullName evidence="10">(apollo) hypothetical protein</fullName>
    </submittedName>
</protein>
<evidence type="ECO:0000256" key="4">
    <source>
        <dbReference type="ARBA" id="ARBA00022833"/>
    </source>
</evidence>
<accession>A0A8S3WP28</accession>
<dbReference type="PROSITE" id="PS51915">
    <property type="entry name" value="ZAD"/>
    <property type="match status" value="1"/>
</dbReference>
<feature type="binding site" evidence="6">
    <location>
        <position position="52"/>
    </location>
    <ligand>
        <name>Zn(2+)</name>
        <dbReference type="ChEBI" id="CHEBI:29105"/>
    </ligand>
</feature>
<dbReference type="GO" id="GO:0000981">
    <property type="term" value="F:DNA-binding transcription factor activity, RNA polymerase II-specific"/>
    <property type="evidence" value="ECO:0007669"/>
    <property type="project" value="TreeGrafter"/>
</dbReference>
<evidence type="ECO:0000259" key="8">
    <source>
        <dbReference type="PROSITE" id="PS50157"/>
    </source>
</evidence>
<dbReference type="GO" id="GO:0000977">
    <property type="term" value="F:RNA polymerase II transcription regulatory region sequence-specific DNA binding"/>
    <property type="evidence" value="ECO:0007669"/>
    <property type="project" value="TreeGrafter"/>
</dbReference>
<dbReference type="FunFam" id="3.30.160.60:FF:000912">
    <property type="entry name" value="Zinc finger protein 660"/>
    <property type="match status" value="1"/>
</dbReference>
<dbReference type="EMBL" id="CAJQZP010000610">
    <property type="protein sequence ID" value="CAG4972090.1"/>
    <property type="molecule type" value="Genomic_DNA"/>
</dbReference>
<keyword evidence="3 5" id="KW-0863">Zinc-finger</keyword>
<feature type="domain" description="C2H2-type" evidence="8">
    <location>
        <begin position="225"/>
        <end position="252"/>
    </location>
</feature>
<dbReference type="AlphaFoldDB" id="A0A8S3WP28"/>
<dbReference type="OrthoDB" id="8117402at2759"/>
<feature type="domain" description="C2H2-type" evidence="8">
    <location>
        <begin position="197"/>
        <end position="224"/>
    </location>
</feature>
<proteinExistence type="predicted"/>
<keyword evidence="4 6" id="KW-0862">Zinc</keyword>
<evidence type="ECO:0000256" key="1">
    <source>
        <dbReference type="ARBA" id="ARBA00022723"/>
    </source>
</evidence>
<feature type="binding site" evidence="6">
    <location>
        <position position="5"/>
    </location>
    <ligand>
        <name>Zn(2+)</name>
        <dbReference type="ChEBI" id="CHEBI:29105"/>
    </ligand>
</feature>
<evidence type="ECO:0000256" key="7">
    <source>
        <dbReference type="SAM" id="MobiDB-lite"/>
    </source>
</evidence>
<evidence type="ECO:0000256" key="3">
    <source>
        <dbReference type="ARBA" id="ARBA00022771"/>
    </source>
</evidence>